<dbReference type="EMBL" id="JSAM01000099">
    <property type="protein sequence ID" value="KIA76932.1"/>
    <property type="molecule type" value="Genomic_DNA"/>
</dbReference>
<name>A0A0C1E6K3_9BACT</name>
<gene>
    <name evidence="1" type="ORF">DB43_HD00580</name>
</gene>
<dbReference type="InterPro" id="IPR029044">
    <property type="entry name" value="Nucleotide-diphossugar_trans"/>
</dbReference>
<reference evidence="1 2" key="1">
    <citation type="journal article" date="2014" name="Mol. Biol. Evol.">
        <title>Massive expansion of Ubiquitination-related gene families within the Chlamydiae.</title>
        <authorList>
            <person name="Domman D."/>
            <person name="Collingro A."/>
            <person name="Lagkouvardos I."/>
            <person name="Gehre L."/>
            <person name="Weinmaier T."/>
            <person name="Rattei T."/>
            <person name="Subtil A."/>
            <person name="Horn M."/>
        </authorList>
    </citation>
    <scope>NUCLEOTIDE SEQUENCE [LARGE SCALE GENOMIC DNA]</scope>
    <source>
        <strain evidence="1 2">OEW1</strain>
    </source>
</reference>
<evidence type="ECO:0000313" key="1">
    <source>
        <dbReference type="EMBL" id="KIA76932.1"/>
    </source>
</evidence>
<evidence type="ECO:0008006" key="3">
    <source>
        <dbReference type="Google" id="ProtNLM"/>
    </source>
</evidence>
<dbReference type="PATRIC" id="fig|83552.4.peg.1996"/>
<accession>A0A0C1E6K3</accession>
<dbReference type="AlphaFoldDB" id="A0A0C1E6K3"/>
<proteinExistence type="predicted"/>
<comment type="caution">
    <text evidence="1">The sequence shown here is derived from an EMBL/GenBank/DDBJ whole genome shotgun (WGS) entry which is preliminary data.</text>
</comment>
<dbReference type="SUPFAM" id="SSF53448">
    <property type="entry name" value="Nucleotide-diphospho-sugar transferases"/>
    <property type="match status" value="1"/>
</dbReference>
<protein>
    <recommendedName>
        <fullName evidence="3">Nucleotide-diphospho-sugar transferase domain-containing protein</fullName>
    </recommendedName>
</protein>
<dbReference type="Proteomes" id="UP000031307">
    <property type="component" value="Unassembled WGS sequence"/>
</dbReference>
<sequence length="269" mass="31689">MKKICFWSVGDGEYAIMLQNLVHSFREVGMEEDFIAFSDRPIQGATQTIITPSFDKKFYLFKFSFLKWFINQNYDYVVFLDSDNFFVRHTPNLLELMNDTPIHTFFECDLSYPAERKTWWECPLEKYVSMMHDCGITSEKVYNINGGFFIIKREAIQLVCELAQDFWTYAAEQGFLLTDEPPLAYAAQMLCGDIEKHLLKNHFDIWATDWTAQYKDRLPDGHEWIFKDYMRYNTFVINPAIVHALKSKKALISEGSKYLKRSNGLMIKK</sequence>
<dbReference type="Gene3D" id="3.90.550.10">
    <property type="entry name" value="Spore Coat Polysaccharide Biosynthesis Protein SpsA, Chain A"/>
    <property type="match status" value="1"/>
</dbReference>
<dbReference type="RefSeq" id="WP_013925590.1">
    <property type="nucleotide sequence ID" value="NZ_JSAM01000099.1"/>
</dbReference>
<organism evidence="1 2">
    <name type="scientific">Parachlamydia acanthamoebae</name>
    <dbReference type="NCBI Taxonomy" id="83552"/>
    <lineage>
        <taxon>Bacteria</taxon>
        <taxon>Pseudomonadati</taxon>
        <taxon>Chlamydiota</taxon>
        <taxon>Chlamydiia</taxon>
        <taxon>Parachlamydiales</taxon>
        <taxon>Parachlamydiaceae</taxon>
        <taxon>Parachlamydia</taxon>
    </lineage>
</organism>
<evidence type="ECO:0000313" key="2">
    <source>
        <dbReference type="Proteomes" id="UP000031307"/>
    </source>
</evidence>